<dbReference type="PATRIC" id="fig|1550024.3.peg.653"/>
<dbReference type="RefSeq" id="WP_050004485.1">
    <property type="nucleotide sequence ID" value="NZ_JXXK01000002.1"/>
</dbReference>
<accession>A0A0D8J3Q8</accession>
<gene>
    <name evidence="2" type="ORF">TQ39_02920</name>
</gene>
<protein>
    <recommendedName>
        <fullName evidence="4">BppU N-terminal domain-containing protein</fullName>
    </recommendedName>
</protein>
<keyword evidence="3" id="KW-1185">Reference proteome</keyword>
<proteinExistence type="predicted"/>
<feature type="coiled-coil region" evidence="1">
    <location>
        <begin position="219"/>
        <end position="246"/>
    </location>
</feature>
<dbReference type="EMBL" id="JXXK01000002">
    <property type="protein sequence ID" value="KJF41171.1"/>
    <property type="molecule type" value="Genomic_DNA"/>
</dbReference>
<name>A0A0D8J3Q8_9FIRM</name>
<evidence type="ECO:0008006" key="4">
    <source>
        <dbReference type="Google" id="ProtNLM"/>
    </source>
</evidence>
<comment type="caution">
    <text evidence="2">The sequence shown here is derived from an EMBL/GenBank/DDBJ whole genome shotgun (WGS) entry which is preliminary data.</text>
</comment>
<sequence length="709" mass="74215">MLHEIELNGYEAALVGERYLMFGTRGSYGIEQLHITAGDAWDGLDITATFCPPGEEPVRVLLGKDGYINVPPEATAKATHTVSGHIVFTGVSSGVRRISHDLTYRVADHSGTEDGEGGTTPSIIDQILAETRGDRVAAAESANAADASAQAAAASAKSAEDASNAALTAIETAETDAVQAVENAGTQASDAAVKKVADTKDTALAKITTEGTEQKNAVAAEGEKQLEEVTKKAATAEAAAKRAEDAAQSFGVGVHRYGALWDGINSACTRLYNAEGKTAAAHMGTFDAGIVNDFDNIYPWSEMRLCNWIPGTATEKAKITAFEGEPGYDASANLGAYRPEFWYSIEPQTGGGILFVVADGKLPGYHYSPPYMLTSCFVANDGSGGLQCKSGDIQCDSVSLNNYNTMNAAQGMLTEDYWADGAEKLLLTVEFAEMNSQKVTGNGFTEARYNENDVAQKTEAAANSVVVLAAAASNFVAGSQTIGLGTSLGGNQKMKHRKLIEIADYEGDATLKRLVFDGAPVDVAQGDIVYSTSAVFDGAPVGHGSGYVGANGKAISYYRGAALQTGAYMWIANILRASDETVWVAPSDATQTGAIGEDWINTGLTLPTAEGTVKHLAVSKKCPLVIQPDAVGNGATTTAPVGDYFYRPRAGAGVTALLSRGHFAYGSVAGAWYGNWGNTPSSANWYRASRSLIRNPFGGTGVATPVTPD</sequence>
<evidence type="ECO:0000313" key="2">
    <source>
        <dbReference type="EMBL" id="KJF41171.1"/>
    </source>
</evidence>
<evidence type="ECO:0000256" key="1">
    <source>
        <dbReference type="SAM" id="Coils"/>
    </source>
</evidence>
<keyword evidence="1" id="KW-0175">Coiled coil</keyword>
<evidence type="ECO:0000313" key="3">
    <source>
        <dbReference type="Proteomes" id="UP000032483"/>
    </source>
</evidence>
<dbReference type="GeneID" id="42855588"/>
<dbReference type="AlphaFoldDB" id="A0A0D8J3Q8"/>
<reference evidence="2" key="1">
    <citation type="submission" date="2015-02" db="EMBL/GenBank/DDBJ databases">
        <title>A novel member of the family Ruminococcaceae isolated from human feces.</title>
        <authorList>
            <person name="Shkoporov A.N."/>
            <person name="Chaplin A.V."/>
            <person name="Motuzova O.V."/>
            <person name="Kafarskaia L.I."/>
            <person name="Khokhlova E.V."/>
            <person name="Efimov B.A."/>
        </authorList>
    </citation>
    <scope>NUCLEOTIDE SEQUENCE [LARGE SCALE GENOMIC DNA]</scope>
    <source>
        <strain evidence="2">585-1</strain>
    </source>
</reference>
<organism evidence="2 3">
    <name type="scientific">Ruthenibacterium lactatiformans</name>
    <dbReference type="NCBI Taxonomy" id="1550024"/>
    <lineage>
        <taxon>Bacteria</taxon>
        <taxon>Bacillati</taxon>
        <taxon>Bacillota</taxon>
        <taxon>Clostridia</taxon>
        <taxon>Eubacteriales</taxon>
        <taxon>Oscillospiraceae</taxon>
        <taxon>Ruthenibacterium</taxon>
    </lineage>
</organism>
<dbReference type="Proteomes" id="UP000032483">
    <property type="component" value="Unassembled WGS sequence"/>
</dbReference>